<comment type="caution">
    <text evidence="1">The sequence shown here is derived from an EMBL/GenBank/DDBJ whole genome shotgun (WGS) entry which is preliminary data.</text>
</comment>
<dbReference type="RefSeq" id="WP_078387739.1">
    <property type="nucleotide sequence ID" value="NZ_CP012547.1"/>
</dbReference>
<dbReference type="AlphaFoldDB" id="A0AAX0L994"/>
<sequence length="306" mass="35419">MGLRSEYKKPKVQILYNGVDKTALMDWVNISIEDNESKETDKLNITLAYSGAIPRVKDNIQIYIDGYFLGYFVIAKIKTNYKKSYNIEAISADFMSNLKEKKSRSFLNISYKKIIESIASEHNLKTKINFNKMDDVVELEQHDLSDTAFCEKIADDLDLTFSIKNQTMIFIDKDKKADRVEYFLNDDDYIDLSFEQLETTNYKSCEVTWQDTKTNETKITKVGDGEPVLRRQLYSADTEQEALKIANSYLQQNQNNTFKGNVKCMGVAFFAGGYLNLQIENETKRAIIKKITHTINKSWISDIEFF</sequence>
<evidence type="ECO:0000313" key="2">
    <source>
        <dbReference type="Proteomes" id="UP000189728"/>
    </source>
</evidence>
<organism evidence="1 2">
    <name type="scientific">Campylobacter pinnipediorum subsp. pinnipediorum</name>
    <dbReference type="NCBI Taxonomy" id="1660067"/>
    <lineage>
        <taxon>Bacteria</taxon>
        <taxon>Pseudomonadati</taxon>
        <taxon>Campylobacterota</taxon>
        <taxon>Epsilonproteobacteria</taxon>
        <taxon>Campylobacterales</taxon>
        <taxon>Campylobacteraceae</taxon>
        <taxon>Campylobacter</taxon>
    </lineage>
</organism>
<name>A0AAX0L994_9BACT</name>
<accession>A0AAX0L994</accession>
<protein>
    <submittedName>
        <fullName evidence="1">Phage tail protein</fullName>
    </submittedName>
</protein>
<gene>
    <name evidence="1" type="ORF">BFG04_04010</name>
</gene>
<dbReference type="SUPFAM" id="SSF69279">
    <property type="entry name" value="Phage tail proteins"/>
    <property type="match status" value="1"/>
</dbReference>
<reference evidence="1 2" key="1">
    <citation type="submission" date="2016-08" db="EMBL/GenBank/DDBJ databases">
        <title>Campylobacter species from sea mammals.</title>
        <authorList>
            <person name="Gilbert M.J."/>
            <person name="Byrne B.A."/>
            <person name="Zomer A.L."/>
            <person name="Wagenaar J.A."/>
        </authorList>
    </citation>
    <scope>NUCLEOTIDE SEQUENCE [LARGE SCALE GENOMIC DNA]</scope>
    <source>
        <strain evidence="1 2">1105248</strain>
    </source>
</reference>
<evidence type="ECO:0000313" key="1">
    <source>
        <dbReference type="EMBL" id="OPA77268.1"/>
    </source>
</evidence>
<proteinExistence type="predicted"/>
<dbReference type="EMBL" id="MCRK01000036">
    <property type="protein sequence ID" value="OPA77268.1"/>
    <property type="molecule type" value="Genomic_DNA"/>
</dbReference>
<dbReference type="Proteomes" id="UP000189728">
    <property type="component" value="Unassembled WGS sequence"/>
</dbReference>